<dbReference type="GO" id="GO:0008324">
    <property type="term" value="F:monoatomic cation transmembrane transporter activity"/>
    <property type="evidence" value="ECO:0007669"/>
    <property type="project" value="InterPro"/>
</dbReference>
<keyword evidence="9" id="KW-1185">Reference proteome</keyword>
<keyword evidence="4 7" id="KW-0812">Transmembrane</keyword>
<dbReference type="PANTHER" id="PTHR34584">
    <property type="entry name" value="NA(+)/H(+) ANTIPORTER SUBUNIT E1"/>
    <property type="match status" value="1"/>
</dbReference>
<evidence type="ECO:0000256" key="5">
    <source>
        <dbReference type="ARBA" id="ARBA00022989"/>
    </source>
</evidence>
<gene>
    <name evidence="8" type="ORF">MEBOL_002220</name>
</gene>
<feature type="transmembrane region" description="Helical" evidence="7">
    <location>
        <begin position="12"/>
        <end position="32"/>
    </location>
</feature>
<keyword evidence="3" id="KW-1003">Cell membrane</keyword>
<reference evidence="8 9" key="1">
    <citation type="submission" date="2017-06" db="EMBL/GenBank/DDBJ databases">
        <authorList>
            <person name="Kim H.J."/>
            <person name="Triplett B.A."/>
        </authorList>
    </citation>
    <scope>NUCLEOTIDE SEQUENCE [LARGE SCALE GENOMIC DNA]</scope>
    <source>
        <strain evidence="8 9">DSM 14713</strain>
    </source>
</reference>
<dbReference type="GO" id="GO:0005886">
    <property type="term" value="C:plasma membrane"/>
    <property type="evidence" value="ECO:0007669"/>
    <property type="project" value="UniProtKB-SubCell"/>
</dbReference>
<organism evidence="8 9">
    <name type="scientific">Melittangium boletus DSM 14713</name>
    <dbReference type="NCBI Taxonomy" id="1294270"/>
    <lineage>
        <taxon>Bacteria</taxon>
        <taxon>Pseudomonadati</taxon>
        <taxon>Myxococcota</taxon>
        <taxon>Myxococcia</taxon>
        <taxon>Myxococcales</taxon>
        <taxon>Cystobacterineae</taxon>
        <taxon>Archangiaceae</taxon>
        <taxon>Melittangium</taxon>
    </lineage>
</organism>
<evidence type="ECO:0000313" key="9">
    <source>
        <dbReference type="Proteomes" id="UP000217289"/>
    </source>
</evidence>
<evidence type="ECO:0000256" key="6">
    <source>
        <dbReference type="ARBA" id="ARBA00023136"/>
    </source>
</evidence>
<evidence type="ECO:0000256" key="7">
    <source>
        <dbReference type="SAM" id="Phobius"/>
    </source>
</evidence>
<dbReference type="PANTHER" id="PTHR34584:SF1">
    <property type="entry name" value="NA(+)_H(+) ANTIPORTER SUBUNIT E1"/>
    <property type="match status" value="1"/>
</dbReference>
<dbReference type="EMBL" id="CP022163">
    <property type="protein sequence ID" value="ATB28771.1"/>
    <property type="molecule type" value="Genomic_DNA"/>
</dbReference>
<dbReference type="InterPro" id="IPR002758">
    <property type="entry name" value="Cation_antiport_E"/>
</dbReference>
<keyword evidence="6 7" id="KW-0472">Membrane</keyword>
<dbReference type="OrthoDB" id="9807187at2"/>
<dbReference type="Pfam" id="PF01899">
    <property type="entry name" value="MNHE"/>
    <property type="match status" value="1"/>
</dbReference>
<comment type="subcellular location">
    <subcellularLocation>
        <location evidence="1">Cell membrane</location>
        <topology evidence="1">Multi-pass membrane protein</topology>
    </subcellularLocation>
</comment>
<keyword evidence="5 7" id="KW-1133">Transmembrane helix</keyword>
<evidence type="ECO:0000256" key="1">
    <source>
        <dbReference type="ARBA" id="ARBA00004651"/>
    </source>
</evidence>
<comment type="similarity">
    <text evidence="2">Belongs to the CPA3 antiporters (TC 2.A.63) subunit E family.</text>
</comment>
<proteinExistence type="inferred from homology"/>
<evidence type="ECO:0000313" key="8">
    <source>
        <dbReference type="EMBL" id="ATB28771.1"/>
    </source>
</evidence>
<name>A0A250IC86_9BACT</name>
<accession>A0A250IC86</accession>
<feature type="transmembrane region" description="Helical" evidence="7">
    <location>
        <begin position="39"/>
        <end position="57"/>
    </location>
</feature>
<evidence type="ECO:0000256" key="4">
    <source>
        <dbReference type="ARBA" id="ARBA00022692"/>
    </source>
</evidence>
<dbReference type="Proteomes" id="UP000217289">
    <property type="component" value="Chromosome"/>
</dbReference>
<sequence>MPNARAGSPWLTGRWVSLGLRLGLLFLLWTALVEGRPAGLALGVLALPLTLWGSVVFESADSLRAHPLRLVGLLWFCAGRLVLGGVDVARRALGSRLTLTPGLVETRCRLPRGPARRLLNGVVGVMPGLHAVELPGGGDGLTLHLLDTRPEAAAAALERLRDLERRVALVFGLAPPPRGLP</sequence>
<dbReference type="RefSeq" id="WP_157774885.1">
    <property type="nucleotide sequence ID" value="NZ_CP022163.1"/>
</dbReference>
<dbReference type="KEGG" id="mbd:MEBOL_002220"/>
<protein>
    <submittedName>
        <fullName evidence="8">Cation transporter</fullName>
    </submittedName>
</protein>
<dbReference type="AlphaFoldDB" id="A0A250IC86"/>
<evidence type="ECO:0000256" key="3">
    <source>
        <dbReference type="ARBA" id="ARBA00022475"/>
    </source>
</evidence>
<evidence type="ECO:0000256" key="2">
    <source>
        <dbReference type="ARBA" id="ARBA00006228"/>
    </source>
</evidence>